<organism evidence="1 2">
    <name type="scientific">Rhynocoris fuscipes</name>
    <dbReference type="NCBI Taxonomy" id="488301"/>
    <lineage>
        <taxon>Eukaryota</taxon>
        <taxon>Metazoa</taxon>
        <taxon>Ecdysozoa</taxon>
        <taxon>Arthropoda</taxon>
        <taxon>Hexapoda</taxon>
        <taxon>Insecta</taxon>
        <taxon>Pterygota</taxon>
        <taxon>Neoptera</taxon>
        <taxon>Paraneoptera</taxon>
        <taxon>Hemiptera</taxon>
        <taxon>Heteroptera</taxon>
        <taxon>Panheteroptera</taxon>
        <taxon>Cimicomorpha</taxon>
        <taxon>Reduviidae</taxon>
        <taxon>Harpactorinae</taxon>
        <taxon>Harpactorini</taxon>
        <taxon>Rhynocoris</taxon>
    </lineage>
</organism>
<dbReference type="Pfam" id="PF13507">
    <property type="entry name" value="GATase_5"/>
    <property type="match status" value="1"/>
</dbReference>
<dbReference type="GO" id="GO:0006164">
    <property type="term" value="P:purine nucleotide biosynthetic process"/>
    <property type="evidence" value="ECO:0007669"/>
    <property type="project" value="TreeGrafter"/>
</dbReference>
<gene>
    <name evidence="1" type="ORF">O3M35_003893</name>
</gene>
<evidence type="ECO:0008006" key="3">
    <source>
        <dbReference type="Google" id="ProtNLM"/>
    </source>
</evidence>
<name>A0AAW1CMF1_9HEMI</name>
<keyword evidence="2" id="KW-1185">Reference proteome</keyword>
<accession>A0AAW1CMF1</accession>
<dbReference type="SUPFAM" id="SSF52317">
    <property type="entry name" value="Class I glutamine amidotransferase-like"/>
    <property type="match status" value="1"/>
</dbReference>
<dbReference type="GO" id="GO:0004642">
    <property type="term" value="F:phosphoribosylformylglycinamidine synthase activity"/>
    <property type="evidence" value="ECO:0007669"/>
    <property type="project" value="TreeGrafter"/>
</dbReference>
<dbReference type="Proteomes" id="UP001461498">
    <property type="component" value="Unassembled WGS sequence"/>
</dbReference>
<evidence type="ECO:0000313" key="1">
    <source>
        <dbReference type="EMBL" id="KAK9498003.1"/>
    </source>
</evidence>
<evidence type="ECO:0000313" key="2">
    <source>
        <dbReference type="Proteomes" id="UP001461498"/>
    </source>
</evidence>
<protein>
    <recommendedName>
        <fullName evidence="3">Phosphoribosylformylglycinamidine synthase</fullName>
    </recommendedName>
</protein>
<dbReference type="InterPro" id="IPR029062">
    <property type="entry name" value="Class_I_gatase-like"/>
</dbReference>
<dbReference type="GO" id="GO:0005737">
    <property type="term" value="C:cytoplasm"/>
    <property type="evidence" value="ECO:0007669"/>
    <property type="project" value="TreeGrafter"/>
</dbReference>
<sequence>MDASCWPHLGWVGGYVHSGELQNGVFLDRNLSERFECRFTTVKINKTPSIMLKDMEGSVLGVWVAHGEGRFSYKNDRVHRVLGSNKCIALQYVDDNGEPTELYPMNPNGSKDGIAGICSLDGRHLALMPHPERATFMWQWPYVPPNLVGVEISPWMRLFYNAFVWTHNVL</sequence>
<dbReference type="AlphaFoldDB" id="A0AAW1CMF1"/>
<dbReference type="EMBL" id="JAPXFL010000013">
    <property type="protein sequence ID" value="KAK9498003.1"/>
    <property type="molecule type" value="Genomic_DNA"/>
</dbReference>
<reference evidence="1 2" key="1">
    <citation type="submission" date="2022-12" db="EMBL/GenBank/DDBJ databases">
        <title>Chromosome-level genome assembly of true bugs.</title>
        <authorList>
            <person name="Ma L."/>
            <person name="Li H."/>
        </authorList>
    </citation>
    <scope>NUCLEOTIDE SEQUENCE [LARGE SCALE GENOMIC DNA]</scope>
    <source>
        <strain evidence="1">Lab_2022b</strain>
    </source>
</reference>
<dbReference type="SMART" id="SM01211">
    <property type="entry name" value="GATase_5"/>
    <property type="match status" value="1"/>
</dbReference>
<dbReference type="PANTHER" id="PTHR10099">
    <property type="entry name" value="PHOSPHORIBOSYLFORMYLGLYCINAMIDINE SYNTHASE"/>
    <property type="match status" value="1"/>
</dbReference>
<dbReference type="PANTHER" id="PTHR10099:SF1">
    <property type="entry name" value="PHOSPHORIBOSYLFORMYLGLYCINAMIDINE SYNTHASE"/>
    <property type="match status" value="1"/>
</dbReference>
<dbReference type="Gene3D" id="3.40.50.880">
    <property type="match status" value="1"/>
</dbReference>
<comment type="caution">
    <text evidence="1">The sequence shown here is derived from an EMBL/GenBank/DDBJ whole genome shotgun (WGS) entry which is preliminary data.</text>
</comment>
<proteinExistence type="predicted"/>